<reference evidence="1" key="2">
    <citation type="journal article" date="2015" name="Data Brief">
        <title>Shoot transcriptome of the giant reed, Arundo donax.</title>
        <authorList>
            <person name="Barrero R.A."/>
            <person name="Guerrero F.D."/>
            <person name="Moolhuijzen P."/>
            <person name="Goolsby J.A."/>
            <person name="Tidwell J."/>
            <person name="Bellgard S.E."/>
            <person name="Bellgard M.I."/>
        </authorList>
    </citation>
    <scope>NUCLEOTIDE SEQUENCE</scope>
    <source>
        <tissue evidence="1">Shoot tissue taken approximately 20 cm above the soil surface</tissue>
    </source>
</reference>
<protein>
    <submittedName>
        <fullName evidence="1">Uncharacterized protein</fullName>
    </submittedName>
</protein>
<proteinExistence type="predicted"/>
<dbReference type="EMBL" id="GBRH01280016">
    <property type="protein sequence ID" value="JAD17879.1"/>
    <property type="molecule type" value="Transcribed_RNA"/>
</dbReference>
<evidence type="ECO:0000313" key="1">
    <source>
        <dbReference type="EMBL" id="JAD17879.1"/>
    </source>
</evidence>
<name>A0A0A9U3G6_ARUDO</name>
<accession>A0A0A9U3G6</accession>
<dbReference type="AlphaFoldDB" id="A0A0A9U3G6"/>
<sequence length="51" mass="5889">MYTHTLELESNLHVNIAIRKHELSCVHSSHSINCIKCHEMRDRKCASKLNG</sequence>
<organism evidence="1">
    <name type="scientific">Arundo donax</name>
    <name type="common">Giant reed</name>
    <name type="synonym">Donax arundinaceus</name>
    <dbReference type="NCBI Taxonomy" id="35708"/>
    <lineage>
        <taxon>Eukaryota</taxon>
        <taxon>Viridiplantae</taxon>
        <taxon>Streptophyta</taxon>
        <taxon>Embryophyta</taxon>
        <taxon>Tracheophyta</taxon>
        <taxon>Spermatophyta</taxon>
        <taxon>Magnoliopsida</taxon>
        <taxon>Liliopsida</taxon>
        <taxon>Poales</taxon>
        <taxon>Poaceae</taxon>
        <taxon>PACMAD clade</taxon>
        <taxon>Arundinoideae</taxon>
        <taxon>Arundineae</taxon>
        <taxon>Arundo</taxon>
    </lineage>
</organism>
<reference evidence="1" key="1">
    <citation type="submission" date="2014-09" db="EMBL/GenBank/DDBJ databases">
        <authorList>
            <person name="Magalhaes I.L.F."/>
            <person name="Oliveira U."/>
            <person name="Santos F.R."/>
            <person name="Vidigal T.H.D.A."/>
            <person name="Brescovit A.D."/>
            <person name="Santos A.J."/>
        </authorList>
    </citation>
    <scope>NUCLEOTIDE SEQUENCE</scope>
    <source>
        <tissue evidence="1">Shoot tissue taken approximately 20 cm above the soil surface</tissue>
    </source>
</reference>